<keyword evidence="1" id="KW-1133">Transmembrane helix</keyword>
<evidence type="ECO:0000313" key="2">
    <source>
        <dbReference type="EMBL" id="SEJ12831.1"/>
    </source>
</evidence>
<proteinExistence type="predicted"/>
<dbReference type="EMBL" id="FNYD01000003">
    <property type="protein sequence ID" value="SEJ12831.1"/>
    <property type="molecule type" value="Genomic_DNA"/>
</dbReference>
<gene>
    <name evidence="2" type="ORF">SAMN05444007_103385</name>
</gene>
<dbReference type="STRING" id="1227549.SAMN05444007_103385"/>
<keyword evidence="1" id="KW-0472">Membrane</keyword>
<keyword evidence="1" id="KW-0812">Transmembrane</keyword>
<reference evidence="2 3" key="1">
    <citation type="submission" date="2016-10" db="EMBL/GenBank/DDBJ databases">
        <authorList>
            <person name="de Groot N.N."/>
        </authorList>
    </citation>
    <scope>NUCLEOTIDE SEQUENCE [LARGE SCALE GENOMIC DNA]</scope>
    <source>
        <strain evidence="2 3">DSM 29340</strain>
    </source>
</reference>
<organism evidence="2 3">
    <name type="scientific">Cribrihabitans marinus</name>
    <dbReference type="NCBI Taxonomy" id="1227549"/>
    <lineage>
        <taxon>Bacteria</taxon>
        <taxon>Pseudomonadati</taxon>
        <taxon>Pseudomonadota</taxon>
        <taxon>Alphaproteobacteria</taxon>
        <taxon>Rhodobacterales</taxon>
        <taxon>Paracoccaceae</taxon>
        <taxon>Cribrihabitans</taxon>
    </lineage>
</organism>
<dbReference type="Proteomes" id="UP000199379">
    <property type="component" value="Unassembled WGS sequence"/>
</dbReference>
<evidence type="ECO:0000313" key="3">
    <source>
        <dbReference type="Proteomes" id="UP000199379"/>
    </source>
</evidence>
<sequence>MTHELYVAMFVLCVIGGFVTGYELVKETMRILREKRND</sequence>
<evidence type="ECO:0000256" key="1">
    <source>
        <dbReference type="SAM" id="Phobius"/>
    </source>
</evidence>
<keyword evidence="3" id="KW-1185">Reference proteome</keyword>
<accession>A0A1H6W724</accession>
<feature type="transmembrane region" description="Helical" evidence="1">
    <location>
        <begin position="6"/>
        <end position="25"/>
    </location>
</feature>
<protein>
    <submittedName>
        <fullName evidence="2">Uncharacterized protein</fullName>
    </submittedName>
</protein>
<dbReference type="AlphaFoldDB" id="A0A1H6W724"/>
<name>A0A1H6W724_9RHOB</name>